<protein>
    <recommendedName>
        <fullName evidence="2">Phage tail protein</fullName>
    </recommendedName>
</protein>
<name>A0A756LAS1_SALER</name>
<comment type="caution">
    <text evidence="1">The sequence shown here is derived from an EMBL/GenBank/DDBJ whole genome shotgun (WGS) entry which is preliminary data.</text>
</comment>
<reference evidence="1" key="1">
    <citation type="journal article" date="2018" name="Genome Biol.">
        <title>SKESA: strategic k-mer extension for scrupulous assemblies.</title>
        <authorList>
            <person name="Souvorov A."/>
            <person name="Agarwala R."/>
            <person name="Lipman D.J."/>
        </authorList>
    </citation>
    <scope>NUCLEOTIDE SEQUENCE</scope>
    <source>
        <strain evidence="1">MA.CK_00/00002125</strain>
    </source>
</reference>
<dbReference type="AlphaFoldDB" id="A0A756LAS1"/>
<gene>
    <name evidence="1" type="ORF">G8O67_004940</name>
</gene>
<evidence type="ECO:0008006" key="2">
    <source>
        <dbReference type="Google" id="ProtNLM"/>
    </source>
</evidence>
<dbReference type="PRINTS" id="PR00833">
    <property type="entry name" value="POAALLERGEN"/>
</dbReference>
<reference evidence="1" key="2">
    <citation type="submission" date="2020-02" db="EMBL/GenBank/DDBJ databases">
        <authorList>
            <consortium name="NCBI Pathogen Detection Project"/>
        </authorList>
    </citation>
    <scope>NUCLEOTIDE SEQUENCE</scope>
    <source>
        <strain evidence="1">MA.CK_00/00002125</strain>
    </source>
</reference>
<sequence>MSIPVQTPFNLYIANGSTTVFPYKFLLNQASDLRVTASGKVIASGFSVSGEGNPSGGQITFSLPPASGTKIAIIRNIPLRRDTEYQDNGDLLASTINADFDRLWMAVQGVDAVKDLALSRTGQDVDHYDAQGRQVKNLKDPVDPQDAVPKSTLDAAVTRMGQQVQDAKTHLDVVGQSVSQNAVAAKQSEANAATSEQNASQLLLKTQAAAGAAATTAATETAAQLKKEVNDSVSHVTQSVTAAETASSNAGNSAAAAAQSEKASAANALRAEQAAGTAAADAVAQAVPAAANLIRNEIQAEVTKAESSASAAATSEANAATSAQQSEAALKAAQLIAK</sequence>
<feature type="non-terminal residue" evidence="1">
    <location>
        <position position="338"/>
    </location>
</feature>
<evidence type="ECO:0000313" key="1">
    <source>
        <dbReference type="EMBL" id="HAG0017554.1"/>
    </source>
</evidence>
<accession>A0A756LAS1</accession>
<dbReference type="EMBL" id="DAAWYJ010000033">
    <property type="protein sequence ID" value="HAG0017554.1"/>
    <property type="molecule type" value="Genomic_DNA"/>
</dbReference>
<organism evidence="1">
    <name type="scientific">Salmonella enterica</name>
    <name type="common">Salmonella choleraesuis</name>
    <dbReference type="NCBI Taxonomy" id="28901"/>
    <lineage>
        <taxon>Bacteria</taxon>
        <taxon>Pseudomonadati</taxon>
        <taxon>Pseudomonadota</taxon>
        <taxon>Gammaproteobacteria</taxon>
        <taxon>Enterobacterales</taxon>
        <taxon>Enterobacteriaceae</taxon>
        <taxon>Salmonella</taxon>
    </lineage>
</organism>
<proteinExistence type="predicted"/>